<proteinExistence type="inferred from homology"/>
<dbReference type="CDD" id="cd04185">
    <property type="entry name" value="GT_2_like_b"/>
    <property type="match status" value="1"/>
</dbReference>
<evidence type="ECO:0000256" key="2">
    <source>
        <dbReference type="ARBA" id="ARBA00022676"/>
    </source>
</evidence>
<comment type="caution">
    <text evidence="5">The sequence shown here is derived from an EMBL/GenBank/DDBJ whole genome shotgun (WGS) entry which is preliminary data.</text>
</comment>
<evidence type="ECO:0000256" key="1">
    <source>
        <dbReference type="ARBA" id="ARBA00006739"/>
    </source>
</evidence>
<keyword evidence="3" id="KW-0808">Transferase</keyword>
<organism evidence="5 6">
    <name type="scientific">Candidatus Amulumruptor caecigallinarius</name>
    <dbReference type="NCBI Taxonomy" id="2109911"/>
    <lineage>
        <taxon>Bacteria</taxon>
        <taxon>Pseudomonadati</taxon>
        <taxon>Bacteroidota</taxon>
        <taxon>Bacteroidia</taxon>
        <taxon>Bacteroidales</taxon>
        <taxon>Muribaculaceae</taxon>
        <taxon>Candidatus Amulumruptor</taxon>
    </lineage>
</organism>
<reference evidence="5" key="1">
    <citation type="journal article" date="2021" name="PeerJ">
        <title>Extensive microbial diversity within the chicken gut microbiome revealed by metagenomics and culture.</title>
        <authorList>
            <person name="Gilroy R."/>
            <person name="Ravi A."/>
            <person name="Getino M."/>
            <person name="Pursley I."/>
            <person name="Horton D.L."/>
            <person name="Alikhan N.F."/>
            <person name="Baker D."/>
            <person name="Gharbi K."/>
            <person name="Hall N."/>
            <person name="Watson M."/>
            <person name="Adriaenssens E.M."/>
            <person name="Foster-Nyarko E."/>
            <person name="Jarju S."/>
            <person name="Secka A."/>
            <person name="Antonio M."/>
            <person name="Oren A."/>
            <person name="Chaudhuri R.R."/>
            <person name="La Ragione R."/>
            <person name="Hildebrand F."/>
            <person name="Pallen M.J."/>
        </authorList>
    </citation>
    <scope>NUCLEOTIDE SEQUENCE</scope>
    <source>
        <strain evidence="5">4100</strain>
    </source>
</reference>
<dbReference type="PANTHER" id="PTHR43179:SF12">
    <property type="entry name" value="GALACTOFURANOSYLTRANSFERASE GLFT2"/>
    <property type="match status" value="1"/>
</dbReference>
<gene>
    <name evidence="5" type="ORF">K8V47_00475</name>
</gene>
<evidence type="ECO:0000259" key="4">
    <source>
        <dbReference type="Pfam" id="PF00535"/>
    </source>
</evidence>
<dbReference type="Proteomes" id="UP000711407">
    <property type="component" value="Unassembled WGS sequence"/>
</dbReference>
<dbReference type="InterPro" id="IPR001173">
    <property type="entry name" value="Glyco_trans_2-like"/>
</dbReference>
<dbReference type="GO" id="GO:0016757">
    <property type="term" value="F:glycosyltransferase activity"/>
    <property type="evidence" value="ECO:0007669"/>
    <property type="project" value="UniProtKB-KW"/>
</dbReference>
<reference evidence="5" key="2">
    <citation type="submission" date="2021-09" db="EMBL/GenBank/DDBJ databases">
        <authorList>
            <person name="Gilroy R."/>
        </authorList>
    </citation>
    <scope>NUCLEOTIDE SEQUENCE</scope>
    <source>
        <strain evidence="5">4100</strain>
    </source>
</reference>
<dbReference type="Pfam" id="PF00535">
    <property type="entry name" value="Glycos_transf_2"/>
    <property type="match status" value="1"/>
</dbReference>
<evidence type="ECO:0000256" key="3">
    <source>
        <dbReference type="ARBA" id="ARBA00022679"/>
    </source>
</evidence>
<keyword evidence="2" id="KW-0328">Glycosyltransferase</keyword>
<feature type="domain" description="Glycosyltransferase 2-like" evidence="4">
    <location>
        <begin position="5"/>
        <end position="161"/>
    </location>
</feature>
<dbReference type="InterPro" id="IPR029044">
    <property type="entry name" value="Nucleotide-diphossugar_trans"/>
</dbReference>
<dbReference type="AlphaFoldDB" id="A0A921E6W2"/>
<dbReference type="Gene3D" id="3.90.550.10">
    <property type="entry name" value="Spore Coat Polysaccharide Biosynthesis Protein SpsA, Chain A"/>
    <property type="match status" value="1"/>
</dbReference>
<evidence type="ECO:0000313" key="5">
    <source>
        <dbReference type="EMBL" id="HJE38229.1"/>
    </source>
</evidence>
<name>A0A921E6W2_9BACT</name>
<evidence type="ECO:0000313" key="6">
    <source>
        <dbReference type="Proteomes" id="UP000711407"/>
    </source>
</evidence>
<protein>
    <submittedName>
        <fullName evidence="5">Glycosyltransferase family 2 protein</fullName>
    </submittedName>
</protein>
<accession>A0A921E6W2</accession>
<dbReference type="SUPFAM" id="SSF53448">
    <property type="entry name" value="Nucleotide-diphospho-sugar transferases"/>
    <property type="match status" value="1"/>
</dbReference>
<comment type="similarity">
    <text evidence="1">Belongs to the glycosyltransferase 2 family.</text>
</comment>
<dbReference type="EMBL" id="DYXT01000005">
    <property type="protein sequence ID" value="HJE38229.1"/>
    <property type="molecule type" value="Genomic_DNA"/>
</dbReference>
<dbReference type="PANTHER" id="PTHR43179">
    <property type="entry name" value="RHAMNOSYLTRANSFERASE WBBL"/>
    <property type="match status" value="1"/>
</dbReference>
<sequence>MKIYAVIVTFNRLALLKRSIEAVRAQTRTPDSIIVVNNCSTDGTAEYLDGLAAAGAVVHLPLPRNVGGAGGFKAGLKYAVEDGCDWAWLMDDDTIPRPDALAQLELASSAAPDVGFVCSKAVWTDGKVHRMNIPGFYAPSKYEPINRFSRPDCPVFTCSQATFVSFMVSAVAVRKVGLPLEELFIWSDDIEYSRRIVKEGGMLGMYIDDSIVVHATATNTGGTWATSPQSECWKFFYQARNERYLTGRNRLWIVRLLSNLNYIRRMRRRINRRPGNDRKEFRKVLWKGTVASMTFKTKVDYVDDSKKLL</sequence>